<dbReference type="InterPro" id="IPR045142">
    <property type="entry name" value="BCAS3-like"/>
</dbReference>
<feature type="region of interest" description="Disordered" evidence="1">
    <location>
        <begin position="839"/>
        <end position="861"/>
    </location>
</feature>
<feature type="compositionally biased region" description="Polar residues" evidence="1">
    <location>
        <begin position="943"/>
        <end position="953"/>
    </location>
</feature>
<evidence type="ECO:0000256" key="1">
    <source>
        <dbReference type="SAM" id="MobiDB-lite"/>
    </source>
</evidence>
<proteinExistence type="predicted"/>
<dbReference type="PANTHER" id="PTHR13268">
    <property type="entry name" value="BREAST CARCINOMA AMPLIFIED SEQUENCE 3"/>
    <property type="match status" value="1"/>
</dbReference>
<feature type="region of interest" description="Disordered" evidence="1">
    <location>
        <begin position="935"/>
        <end position="956"/>
    </location>
</feature>
<sequence length="1209" mass="129356">MPGPKKTKHAKEGGIIASSVKRHHQPQQLQHQQNEVAAKLPPPSAEVSPHTLTFDVELNADVSGISNAGVSAIPAGPAAAKATTMPSPVLDALSTTSVSTSTAPSIVPDWTQNPLSSSPGNFHQLSSGSPPTQPSSFEDSARLPSTWSQRQAAYSTSISPSPIRTSISPSPIQPSSYQTDLTHYAGDYHPSGKTRRGSTISQYGSARLASNASHKPQSQAYYYGAPDMDIDPAQQGLRAGDGGYHFGFDTFPRRNLDGPATFSTDTAILAGYEGGLEVYALTKRSVEPCYELSGLRGGVINAKLLPWVTNGDQERYPMAVVVIHGPMLPEKPITQSPFSLNNAPARGDTRVDGSPIKIGYYQTSVEVYSLKTNERIDVLLKLPPIPISPAIPITSELFEPPPPAGLLTLRADSGYIAVSSGSSGEVWVFSHISHAQALGTRPHVHRAHEAGGQFHPPKSGTRPHVHESGSQFGCLAKLWTAVQQRLRTDAVDETSKAQTQVPVGRTSNLQPILALNGRWLAYCPPSPSSQLPIKAEIAVPLLGKAPGVHQATPFQVPTPFTGVDQPLDGGFMNKLMRETTQELIHGAKWVGQQGINVLQSYWSKPNSTATMARSPPNQTWGSSYPPKTGLPFTPTHGVSTPVSTKEPGIVCLIDLENLGNMANIHPFSTFLLAGGCSYLAFSPTGLSLFTASTKGDVQAVWDLMRTQHTKSSLIQISGGTGSPGSSGTSNSGSAGGSGITGIHIRQIAQFSRLTEARIIDVSWTKPNGEEIAMVTERGTVHLLDMPCSAFSWPPPRRRAESRYGYASSVAGDGTGSSAVSLASNAIGAALVAARPLMNRPRRSSANAQASNNSSSSHFVESASQGGRMIAASISCSIGKTGHAINQLRQNAENRVAIPSMSSSRSPVPGCAAWVARNGHNALFVASNGLVRTFPSKSRRMSTPGATASASVSNKGRYPRDNTAYRDLVMPTLPDNHISDYVKNLVFAEDELVMSDHEMEAGNRGLADNRRVSCFERPTPRPTVEATIPEAEIESSAPYQPFHTDRRISLYEYHMKNDAAVADIALAFTKTNLEDKNHGHSKATRKKRGAAASAPSAHAPHEPSTHLSIPQMTHSAPTNSMWVFGQPLATTRLDIGAPEGLDDDMLASLEDHRALPASAMERTMQQIGRDEQILITTRRRRGVRNDIGASEDDGFFEDDCEVLDFADQRV</sequence>
<comment type="caution">
    <text evidence="2">The sequence shown here is derived from an EMBL/GenBank/DDBJ whole genome shotgun (WGS) entry which is preliminary data.</text>
</comment>
<keyword evidence="3" id="KW-1185">Reference proteome</keyword>
<name>A0ABR3YHQ8_9PEZI</name>
<evidence type="ECO:0000313" key="2">
    <source>
        <dbReference type="EMBL" id="KAL1887859.1"/>
    </source>
</evidence>
<evidence type="ECO:0000313" key="3">
    <source>
        <dbReference type="Proteomes" id="UP001583280"/>
    </source>
</evidence>
<dbReference type="EMBL" id="JAWDJO010000293">
    <property type="protein sequence ID" value="KAL1887859.1"/>
    <property type="molecule type" value="Genomic_DNA"/>
</dbReference>
<dbReference type="Proteomes" id="UP001583280">
    <property type="component" value="Unassembled WGS sequence"/>
</dbReference>
<feature type="compositionally biased region" description="Low complexity" evidence="1">
    <location>
        <begin position="155"/>
        <end position="176"/>
    </location>
</feature>
<feature type="region of interest" description="Disordered" evidence="1">
    <location>
        <begin position="100"/>
        <end position="179"/>
    </location>
</feature>
<dbReference type="InterPro" id="IPR036322">
    <property type="entry name" value="WD40_repeat_dom_sf"/>
</dbReference>
<organism evidence="2 3">
    <name type="scientific">Ceratocystis pirilliformis</name>
    <dbReference type="NCBI Taxonomy" id="259994"/>
    <lineage>
        <taxon>Eukaryota</taxon>
        <taxon>Fungi</taxon>
        <taxon>Dikarya</taxon>
        <taxon>Ascomycota</taxon>
        <taxon>Pezizomycotina</taxon>
        <taxon>Sordariomycetes</taxon>
        <taxon>Hypocreomycetidae</taxon>
        <taxon>Microascales</taxon>
        <taxon>Ceratocystidaceae</taxon>
        <taxon>Ceratocystis</taxon>
    </lineage>
</organism>
<feature type="region of interest" description="Disordered" evidence="1">
    <location>
        <begin position="1"/>
        <end position="49"/>
    </location>
</feature>
<dbReference type="PANTHER" id="PTHR13268:SF0">
    <property type="entry name" value="BCAS3 MICROTUBULE ASSOCIATED CELL MIGRATION FACTOR"/>
    <property type="match status" value="1"/>
</dbReference>
<protein>
    <submittedName>
        <fullName evidence="2">Uncharacterized protein</fullName>
    </submittedName>
</protein>
<feature type="compositionally biased region" description="Basic residues" evidence="1">
    <location>
        <begin position="1078"/>
        <end position="1088"/>
    </location>
</feature>
<gene>
    <name evidence="2" type="ORF">Cpir12675_006397</name>
</gene>
<feature type="compositionally biased region" description="Polar residues" evidence="1">
    <location>
        <begin position="110"/>
        <end position="154"/>
    </location>
</feature>
<feature type="compositionally biased region" description="Low complexity" evidence="1">
    <location>
        <begin position="843"/>
        <end position="856"/>
    </location>
</feature>
<feature type="region of interest" description="Disordered" evidence="1">
    <location>
        <begin position="714"/>
        <end position="736"/>
    </location>
</feature>
<dbReference type="SUPFAM" id="SSF50978">
    <property type="entry name" value="WD40 repeat-like"/>
    <property type="match status" value="1"/>
</dbReference>
<accession>A0ABR3YHQ8</accession>
<reference evidence="2 3" key="1">
    <citation type="journal article" date="2024" name="IMA Fungus">
        <title>IMA Genome - F19 : A genome assembly and annotation guide to empower mycologists, including annotated draft genome sequences of Ceratocystis pirilliformis, Diaporthe australafricana, Fusarium ophioides, Paecilomyces lecythidis, and Sporothrix stenoceras.</title>
        <authorList>
            <person name="Aylward J."/>
            <person name="Wilson A.M."/>
            <person name="Visagie C.M."/>
            <person name="Spraker J."/>
            <person name="Barnes I."/>
            <person name="Buitendag C."/>
            <person name="Ceriani C."/>
            <person name="Del Mar Angel L."/>
            <person name="du Plessis D."/>
            <person name="Fuchs T."/>
            <person name="Gasser K."/>
            <person name="Kramer D."/>
            <person name="Li W."/>
            <person name="Munsamy K."/>
            <person name="Piso A."/>
            <person name="Price J.L."/>
            <person name="Sonnekus B."/>
            <person name="Thomas C."/>
            <person name="van der Nest A."/>
            <person name="van Dijk A."/>
            <person name="van Heerden A."/>
            <person name="van Vuuren N."/>
            <person name="Yilmaz N."/>
            <person name="Duong T.A."/>
            <person name="van der Merwe N.A."/>
            <person name="Wingfield M.J."/>
            <person name="Wingfield B.D."/>
        </authorList>
    </citation>
    <scope>NUCLEOTIDE SEQUENCE [LARGE SCALE GENOMIC DNA]</scope>
    <source>
        <strain evidence="2 3">CMW 12675</strain>
    </source>
</reference>
<feature type="region of interest" description="Disordered" evidence="1">
    <location>
        <begin position="1074"/>
        <end position="1112"/>
    </location>
</feature>